<name>A0A0E9TH22_ANGAN</name>
<organism evidence="2">
    <name type="scientific">Anguilla anguilla</name>
    <name type="common">European freshwater eel</name>
    <name type="synonym">Muraena anguilla</name>
    <dbReference type="NCBI Taxonomy" id="7936"/>
    <lineage>
        <taxon>Eukaryota</taxon>
        <taxon>Metazoa</taxon>
        <taxon>Chordata</taxon>
        <taxon>Craniata</taxon>
        <taxon>Vertebrata</taxon>
        <taxon>Euteleostomi</taxon>
        <taxon>Actinopterygii</taxon>
        <taxon>Neopterygii</taxon>
        <taxon>Teleostei</taxon>
        <taxon>Anguilliformes</taxon>
        <taxon>Anguillidae</taxon>
        <taxon>Anguilla</taxon>
    </lineage>
</organism>
<evidence type="ECO:0000256" key="1">
    <source>
        <dbReference type="SAM" id="MobiDB-lite"/>
    </source>
</evidence>
<accession>A0A0E9TH22</accession>
<dbReference type="AlphaFoldDB" id="A0A0E9TH22"/>
<protein>
    <submittedName>
        <fullName evidence="2">Uncharacterized protein</fullName>
    </submittedName>
</protein>
<feature type="compositionally biased region" description="Polar residues" evidence="1">
    <location>
        <begin position="1"/>
        <end position="12"/>
    </location>
</feature>
<reference evidence="2" key="1">
    <citation type="submission" date="2014-11" db="EMBL/GenBank/DDBJ databases">
        <authorList>
            <person name="Amaro Gonzalez C."/>
        </authorList>
    </citation>
    <scope>NUCLEOTIDE SEQUENCE</scope>
</reference>
<sequence length="69" mass="7630">MQSPDTVPSGDSLSKPLSDRNSPLSWITTPVCSVYCCFALGSRRIPKSNALDPYLRLYWPSRVLNKEGG</sequence>
<reference evidence="2" key="2">
    <citation type="journal article" date="2015" name="Fish Shellfish Immunol.">
        <title>Early steps in the European eel (Anguilla anguilla)-Vibrio vulnificus interaction in the gills: Role of the RtxA13 toxin.</title>
        <authorList>
            <person name="Callol A."/>
            <person name="Pajuelo D."/>
            <person name="Ebbesson L."/>
            <person name="Teles M."/>
            <person name="MacKenzie S."/>
            <person name="Amaro C."/>
        </authorList>
    </citation>
    <scope>NUCLEOTIDE SEQUENCE</scope>
</reference>
<proteinExistence type="predicted"/>
<feature type="region of interest" description="Disordered" evidence="1">
    <location>
        <begin position="1"/>
        <end position="25"/>
    </location>
</feature>
<dbReference type="EMBL" id="GBXM01055603">
    <property type="protein sequence ID" value="JAH52974.1"/>
    <property type="molecule type" value="Transcribed_RNA"/>
</dbReference>
<evidence type="ECO:0000313" key="2">
    <source>
        <dbReference type="EMBL" id="JAH52974.1"/>
    </source>
</evidence>